<organism evidence="2 3">
    <name type="scientific">Larkinella rosea</name>
    <dbReference type="NCBI Taxonomy" id="2025312"/>
    <lineage>
        <taxon>Bacteria</taxon>
        <taxon>Pseudomonadati</taxon>
        <taxon>Bacteroidota</taxon>
        <taxon>Cytophagia</taxon>
        <taxon>Cytophagales</taxon>
        <taxon>Spirosomataceae</taxon>
        <taxon>Larkinella</taxon>
    </lineage>
</organism>
<dbReference type="InterPro" id="IPR045781">
    <property type="entry name" value="SxtJ"/>
</dbReference>
<comment type="caution">
    <text evidence="2">The sequence shown here is derived from an EMBL/GenBank/DDBJ whole genome shotgun (WGS) entry which is preliminary data.</text>
</comment>
<feature type="transmembrane region" description="Helical" evidence="1">
    <location>
        <begin position="67"/>
        <end position="87"/>
    </location>
</feature>
<feature type="transmembrane region" description="Helical" evidence="1">
    <location>
        <begin position="30"/>
        <end position="55"/>
    </location>
</feature>
<evidence type="ECO:0000313" key="3">
    <source>
        <dbReference type="Proteomes" id="UP000271925"/>
    </source>
</evidence>
<sequence>MNALDRAKAQLVIVTGLVILYFIFKSDYWLYAAAGVGLLSVFIPAVGNRIVWLWFKLAEMLGKINSTLILTVLFGLILTPIAALYRITTKNPLSVKKSKSATLFHERNHTYTKDDLEHPW</sequence>
<keyword evidence="1" id="KW-0472">Membrane</keyword>
<keyword evidence="1" id="KW-1133">Transmembrane helix</keyword>
<keyword evidence="1" id="KW-0812">Transmembrane</keyword>
<keyword evidence="3" id="KW-1185">Reference proteome</keyword>
<proteinExistence type="predicted"/>
<name>A0A3P1BLX9_9BACT</name>
<dbReference type="EMBL" id="RQJO01000009">
    <property type="protein sequence ID" value="RRB02018.1"/>
    <property type="molecule type" value="Genomic_DNA"/>
</dbReference>
<accession>A0A3P1BLX9</accession>
<evidence type="ECO:0000313" key="2">
    <source>
        <dbReference type="EMBL" id="RRB02018.1"/>
    </source>
</evidence>
<dbReference type="Pfam" id="PF19588">
    <property type="entry name" value="SxtJ"/>
    <property type="match status" value="1"/>
</dbReference>
<dbReference type="Proteomes" id="UP000271925">
    <property type="component" value="Unassembled WGS sequence"/>
</dbReference>
<evidence type="ECO:0000256" key="1">
    <source>
        <dbReference type="SAM" id="Phobius"/>
    </source>
</evidence>
<reference evidence="2 3" key="1">
    <citation type="submission" date="2018-11" db="EMBL/GenBank/DDBJ databases">
        <authorList>
            <person name="Zhou Z."/>
            <person name="Wang G."/>
        </authorList>
    </citation>
    <scope>NUCLEOTIDE SEQUENCE [LARGE SCALE GENOMIC DNA]</scope>
    <source>
        <strain evidence="2 3">KCTC52004</strain>
    </source>
</reference>
<dbReference type="RefSeq" id="WP_124876182.1">
    <property type="nucleotide sequence ID" value="NZ_RQJO01000009.1"/>
</dbReference>
<gene>
    <name evidence="2" type="ORF">EHT25_16110</name>
</gene>
<feature type="transmembrane region" description="Helical" evidence="1">
    <location>
        <begin position="7"/>
        <end position="24"/>
    </location>
</feature>
<protein>
    <submittedName>
        <fullName evidence="2">Uncharacterized protein</fullName>
    </submittedName>
</protein>
<dbReference type="AlphaFoldDB" id="A0A3P1BLX9"/>
<dbReference type="OrthoDB" id="677995at2"/>